<gene>
    <name evidence="4" type="ORF">D2E76_01265</name>
    <name evidence="2" type="ORF">ERS075527_02580</name>
    <name evidence="3" type="ORF">ERS075579_01184</name>
</gene>
<evidence type="ECO:0000313" key="5">
    <source>
        <dbReference type="Proteomes" id="UP000038487"/>
    </source>
</evidence>
<dbReference type="InterPro" id="IPR029069">
    <property type="entry name" value="HotDog_dom_sf"/>
</dbReference>
<dbReference type="EMBL" id="CSWP01000002">
    <property type="protein sequence ID" value="CPV40613.1"/>
    <property type="molecule type" value="Genomic_DNA"/>
</dbReference>
<dbReference type="Gene3D" id="3.10.129.10">
    <property type="entry name" value="Hotdog Thioesterase"/>
    <property type="match status" value="1"/>
</dbReference>
<dbReference type="SUPFAM" id="SSF54637">
    <property type="entry name" value="Thioesterase/thiol ester dehydrase-isomerase"/>
    <property type="match status" value="1"/>
</dbReference>
<reference evidence="3 6" key="1">
    <citation type="submission" date="2015-03" db="EMBL/GenBank/DDBJ databases">
        <authorList>
            <person name="Murphy D."/>
        </authorList>
    </citation>
    <scope>NUCLEOTIDE SEQUENCE [LARGE SCALE GENOMIC DNA]</scope>
    <source>
        <strain evidence="3 6">PAP088</strain>
    </source>
</reference>
<dbReference type="Proteomes" id="UP000045782">
    <property type="component" value="Unassembled WGS sequence"/>
</dbReference>
<organism evidence="2 5">
    <name type="scientific">Mycobacteroides abscessus</name>
    <dbReference type="NCBI Taxonomy" id="36809"/>
    <lineage>
        <taxon>Bacteria</taxon>
        <taxon>Bacillati</taxon>
        <taxon>Actinomycetota</taxon>
        <taxon>Actinomycetes</taxon>
        <taxon>Mycobacteriales</taxon>
        <taxon>Mycobacteriaceae</taxon>
        <taxon>Mycobacteroides</taxon>
    </lineage>
</organism>
<evidence type="ECO:0000313" key="7">
    <source>
        <dbReference type="Proteomes" id="UP000284557"/>
    </source>
</evidence>
<feature type="domain" description="FAS1-like dehydratase" evidence="1">
    <location>
        <begin position="8"/>
        <end position="126"/>
    </location>
</feature>
<proteinExistence type="predicted"/>
<evidence type="ECO:0000313" key="3">
    <source>
        <dbReference type="EMBL" id="CPV40613.1"/>
    </source>
</evidence>
<name>A0A0U1BHY3_9MYCO</name>
<dbReference type="PIRSF" id="PIRSF018072">
    <property type="entry name" value="UCP018072"/>
    <property type="match status" value="1"/>
</dbReference>
<dbReference type="Proteomes" id="UP000284557">
    <property type="component" value="Unassembled WGS sequence"/>
</dbReference>
<dbReference type="Proteomes" id="UP000038487">
    <property type="component" value="Unassembled WGS sequence"/>
</dbReference>
<sequence length="155" mass="17441">MAIRQDIVGTHYRYPDYFEVGREKMREFAAAIKDECEVNSGVVAPITFLAVAGRRVQHKIFTEMDLPINVARVLHRDQKLKFHRPIRVGDRLYFDSYLDSVLESHGMVTAEVRAEVTDENGDPVATSIVTMIGEAEGHERDAAAMAANIASHRKN</sequence>
<dbReference type="GeneID" id="93380940"/>
<dbReference type="PATRIC" id="fig|36809.44.peg.3882"/>
<evidence type="ECO:0000313" key="2">
    <source>
        <dbReference type="EMBL" id="CPT33574.1"/>
    </source>
</evidence>
<evidence type="ECO:0000259" key="1">
    <source>
        <dbReference type="Pfam" id="PF13452"/>
    </source>
</evidence>
<evidence type="ECO:0000313" key="6">
    <source>
        <dbReference type="Proteomes" id="UP000045782"/>
    </source>
</evidence>
<dbReference type="EMBL" id="QXBN01000001">
    <property type="protein sequence ID" value="RIT43711.1"/>
    <property type="molecule type" value="Genomic_DNA"/>
</dbReference>
<reference evidence="4 7" key="3">
    <citation type="submission" date="2018-08" db="EMBL/GenBank/DDBJ databases">
        <title>Linezolid Resistance in Mycobacterium abscessus: MIC Distribution and Comprehensive Investigation of Resistance Mechanisms.</title>
        <authorList>
            <person name="Ye M."/>
            <person name="Xu L."/>
            <person name="Zou Y."/>
            <person name="Li B."/>
            <person name="Guo Q."/>
            <person name="Zhang Y."/>
            <person name="Zhan M."/>
            <person name="Xu B."/>
            <person name="Yu F."/>
            <person name="Zhang Z."/>
            <person name="Chu H."/>
        </authorList>
    </citation>
    <scope>NUCLEOTIDE SEQUENCE [LARGE SCALE GENOMIC DNA]</scope>
    <source>
        <strain evidence="4 7">G143</strain>
    </source>
</reference>
<dbReference type="InterPro" id="IPR016709">
    <property type="entry name" value="HadA-like"/>
</dbReference>
<reference evidence="2 5" key="2">
    <citation type="submission" date="2015-03" db="EMBL/GenBank/DDBJ databases">
        <authorList>
            <consortium name="Pathogen Informatics"/>
            <person name="Murphy D."/>
        </authorList>
    </citation>
    <scope>NUCLEOTIDE SEQUENCE [LARGE SCALE GENOMIC DNA]</scope>
    <source>
        <strain evidence="2 5">PAP036</strain>
    </source>
</reference>
<dbReference type="AlphaFoldDB" id="A0A0U1BHY3"/>
<dbReference type="CDD" id="cd03441">
    <property type="entry name" value="R_hydratase_like"/>
    <property type="match status" value="1"/>
</dbReference>
<dbReference type="InterPro" id="IPR039569">
    <property type="entry name" value="FAS1-like_DH_region"/>
</dbReference>
<dbReference type="RefSeq" id="WP_005061887.1">
    <property type="nucleotide sequence ID" value="NZ_AP022621.1"/>
</dbReference>
<evidence type="ECO:0000313" key="4">
    <source>
        <dbReference type="EMBL" id="RIT43711.1"/>
    </source>
</evidence>
<accession>A0A0U1BHY3</accession>
<dbReference type="OMA" id="MITTRAE"/>
<dbReference type="EMBL" id="CSUW01000005">
    <property type="protein sequence ID" value="CPT33574.1"/>
    <property type="molecule type" value="Genomic_DNA"/>
</dbReference>
<dbReference type="Pfam" id="PF13452">
    <property type="entry name" value="FAS1_DH_region"/>
    <property type="match status" value="1"/>
</dbReference>
<protein>
    <submittedName>
        <fullName evidence="2">MaoC-like dehydratase</fullName>
    </submittedName>
</protein>